<dbReference type="PANTHER" id="PTHR23270:SF10">
    <property type="entry name" value="PROTEIN RRP5 HOMOLOG"/>
    <property type="match status" value="1"/>
</dbReference>
<dbReference type="PROSITE" id="PS50126">
    <property type="entry name" value="S1"/>
    <property type="match status" value="11"/>
</dbReference>
<feature type="domain" description="S1 motif" evidence="15">
    <location>
        <begin position="87"/>
        <end position="175"/>
    </location>
</feature>
<evidence type="ECO:0000256" key="10">
    <source>
        <dbReference type="ARBA" id="ARBA00062488"/>
    </source>
</evidence>
<keyword evidence="3" id="KW-0698">rRNA processing</keyword>
<evidence type="ECO:0000259" key="15">
    <source>
        <dbReference type="PROSITE" id="PS50126"/>
    </source>
</evidence>
<dbReference type="Pfam" id="PF23459">
    <property type="entry name" value="S1_RRP5"/>
    <property type="match status" value="6"/>
</dbReference>
<dbReference type="GeneID" id="115469984"/>
<dbReference type="CDD" id="cd05703">
    <property type="entry name" value="S1_Rrp5_repeat_hs12_sc9"/>
    <property type="match status" value="1"/>
</dbReference>
<dbReference type="SMART" id="SM00386">
    <property type="entry name" value="HAT"/>
    <property type="match status" value="5"/>
</dbReference>
<dbReference type="InterPro" id="IPR012340">
    <property type="entry name" value="NA-bd_OB-fold"/>
</dbReference>
<feature type="domain" description="S1 motif" evidence="15">
    <location>
        <begin position="191"/>
        <end position="262"/>
    </location>
</feature>
<evidence type="ECO:0000256" key="5">
    <source>
        <dbReference type="ARBA" id="ARBA00022737"/>
    </source>
</evidence>
<evidence type="ECO:0000313" key="18">
    <source>
        <dbReference type="RefSeq" id="XP_030058667.1"/>
    </source>
</evidence>
<evidence type="ECO:0000256" key="8">
    <source>
        <dbReference type="ARBA" id="ARBA00023242"/>
    </source>
</evidence>
<dbReference type="GO" id="GO:0006364">
    <property type="term" value="P:rRNA processing"/>
    <property type="evidence" value="ECO:0007669"/>
    <property type="project" value="UniProtKB-KW"/>
</dbReference>
<feature type="repeat" description="TPR" evidence="13">
    <location>
        <begin position="1693"/>
        <end position="1726"/>
    </location>
</feature>
<dbReference type="CTD" id="22984"/>
<dbReference type="SMART" id="SM00316">
    <property type="entry name" value="S1"/>
    <property type="match status" value="13"/>
</dbReference>
<dbReference type="InterPro" id="IPR057302">
    <property type="entry name" value="Rrp5_S1"/>
</dbReference>
<dbReference type="FunFam" id="1.25.40.10:FF:000065">
    <property type="entry name" value="Programmed cell death 11"/>
    <property type="match status" value="1"/>
</dbReference>
<dbReference type="CDD" id="cd05695">
    <property type="entry name" value="S1_Rrp5_repeat_hs3"/>
    <property type="match status" value="1"/>
</dbReference>
<keyword evidence="6" id="KW-0832">Ubl conjugation</keyword>
<evidence type="ECO:0000313" key="16">
    <source>
        <dbReference type="Proteomes" id="UP000515156"/>
    </source>
</evidence>
<dbReference type="InterPro" id="IPR003107">
    <property type="entry name" value="HAT"/>
</dbReference>
<comment type="subcellular location">
    <subcellularLocation>
        <location evidence="1">Nucleus</location>
        <location evidence="1">Nucleolus</location>
    </subcellularLocation>
</comment>
<dbReference type="CDD" id="cd05694">
    <property type="entry name" value="S1_Rrp5_repeat_hs2_sc2"/>
    <property type="match status" value="1"/>
</dbReference>
<feature type="domain" description="S1 motif" evidence="15">
    <location>
        <begin position="736"/>
        <end position="805"/>
    </location>
</feature>
<dbReference type="PROSITE" id="PS50005">
    <property type="entry name" value="TPR"/>
    <property type="match status" value="1"/>
</dbReference>
<feature type="region of interest" description="Disordered" evidence="14">
    <location>
        <begin position="41"/>
        <end position="68"/>
    </location>
</feature>
<dbReference type="InterPro" id="IPR003029">
    <property type="entry name" value="S1_domain"/>
</dbReference>
<feature type="compositionally biased region" description="Basic and acidic residues" evidence="14">
    <location>
        <begin position="1438"/>
        <end position="1447"/>
    </location>
</feature>
<dbReference type="FunFam" id="2.40.50.140:FF:000200">
    <property type="entry name" value="Programmed cell death 11"/>
    <property type="match status" value="1"/>
</dbReference>
<evidence type="ECO:0000256" key="1">
    <source>
        <dbReference type="ARBA" id="ARBA00004604"/>
    </source>
</evidence>
<keyword evidence="5" id="KW-0677">Repeat</keyword>
<dbReference type="FunFam" id="2.40.50.140:FF:000175">
    <property type="entry name" value="Programmed cell death 11"/>
    <property type="match status" value="1"/>
</dbReference>
<dbReference type="Pfam" id="PF00575">
    <property type="entry name" value="S1"/>
    <property type="match status" value="5"/>
</dbReference>
<keyword evidence="2" id="KW-1017">Isopeptide bond</keyword>
<dbReference type="CDD" id="cd05698">
    <property type="entry name" value="S1_Rrp5_repeat_hs6_sc5"/>
    <property type="match status" value="1"/>
</dbReference>
<evidence type="ECO:0000256" key="6">
    <source>
        <dbReference type="ARBA" id="ARBA00022843"/>
    </source>
</evidence>
<organism evidence="16 17">
    <name type="scientific">Microcaecilia unicolor</name>
    <dbReference type="NCBI Taxonomy" id="1415580"/>
    <lineage>
        <taxon>Eukaryota</taxon>
        <taxon>Metazoa</taxon>
        <taxon>Chordata</taxon>
        <taxon>Craniata</taxon>
        <taxon>Vertebrata</taxon>
        <taxon>Euteleostomi</taxon>
        <taxon>Amphibia</taxon>
        <taxon>Gymnophiona</taxon>
        <taxon>Siphonopidae</taxon>
        <taxon>Microcaecilia</taxon>
    </lineage>
</organism>
<dbReference type="SUPFAM" id="SSF50249">
    <property type="entry name" value="Nucleic acid-binding proteins"/>
    <property type="match status" value="10"/>
</dbReference>
<keyword evidence="4" id="KW-0597">Phosphoprotein</keyword>
<dbReference type="SUPFAM" id="SSF48452">
    <property type="entry name" value="TPR-like"/>
    <property type="match status" value="2"/>
</dbReference>
<feature type="region of interest" description="Disordered" evidence="14">
    <location>
        <begin position="1430"/>
        <end position="1503"/>
    </location>
</feature>
<evidence type="ECO:0000313" key="17">
    <source>
        <dbReference type="RefSeq" id="XP_030058666.1"/>
    </source>
</evidence>
<dbReference type="PANTHER" id="PTHR23270">
    <property type="entry name" value="PROGRAMMED CELL DEATH PROTEIN 11 PRE-RRNA PROCESSING PROTEIN RRP5"/>
    <property type="match status" value="1"/>
</dbReference>
<keyword evidence="13" id="KW-0802">TPR repeat</keyword>
<dbReference type="KEGG" id="muo:115469984"/>
<dbReference type="OrthoDB" id="412781at2759"/>
<dbReference type="CDD" id="cd05696">
    <property type="entry name" value="S1_Rrp5_repeat_hs4"/>
    <property type="match status" value="1"/>
</dbReference>
<name>A0A6P7Y0N0_9AMPH</name>
<evidence type="ECO:0000256" key="11">
    <source>
        <dbReference type="ARBA" id="ARBA00067510"/>
    </source>
</evidence>
<dbReference type="FunFam" id="2.40.50.140:FF:000148">
    <property type="entry name" value="protein RRP5 homolog isoform X1"/>
    <property type="match status" value="1"/>
</dbReference>
<feature type="domain" description="S1 motif" evidence="15">
    <location>
        <begin position="1036"/>
        <end position="1107"/>
    </location>
</feature>
<dbReference type="FunFam" id="2.40.50.140:FF:000340">
    <property type="entry name" value="Unplaced genomic scaffold supercont1.162, whole genome shotgun sequence"/>
    <property type="match status" value="1"/>
</dbReference>
<keyword evidence="16" id="KW-1185">Reference proteome</keyword>
<evidence type="ECO:0000256" key="14">
    <source>
        <dbReference type="SAM" id="MobiDB-lite"/>
    </source>
</evidence>
<keyword evidence="8" id="KW-0539">Nucleus</keyword>
<evidence type="ECO:0000256" key="3">
    <source>
        <dbReference type="ARBA" id="ARBA00022552"/>
    </source>
</evidence>
<dbReference type="CDD" id="cd05702">
    <property type="entry name" value="S1_Rrp5_repeat_hs11_sc8"/>
    <property type="match status" value="1"/>
</dbReference>
<feature type="domain" description="S1 motif" evidence="15">
    <location>
        <begin position="357"/>
        <end position="440"/>
    </location>
</feature>
<dbReference type="FunFam" id="2.40.50.140:FF:000103">
    <property type="entry name" value="protein RRP5 homolog"/>
    <property type="match status" value="2"/>
</dbReference>
<dbReference type="FunFam" id="2.40.50.140:FF:000155">
    <property type="entry name" value="rRNA biogenesis protein RRP5"/>
    <property type="match status" value="1"/>
</dbReference>
<dbReference type="RefSeq" id="XP_030058666.1">
    <property type="nucleotide sequence ID" value="XM_030202806.1"/>
</dbReference>
<feature type="compositionally biased region" description="Basic residues" evidence="14">
    <location>
        <begin position="1448"/>
        <end position="1457"/>
    </location>
</feature>
<feature type="domain" description="S1 motif" evidence="15">
    <location>
        <begin position="457"/>
        <end position="526"/>
    </location>
</feature>
<dbReference type="CDD" id="cd04461">
    <property type="entry name" value="S1_Rrp5_repeat_hs8_sc7"/>
    <property type="match status" value="1"/>
</dbReference>
<dbReference type="InterPro" id="IPR011990">
    <property type="entry name" value="TPR-like_helical_dom_sf"/>
</dbReference>
<dbReference type="InterPro" id="IPR008847">
    <property type="entry name" value="Suf"/>
</dbReference>
<evidence type="ECO:0000256" key="12">
    <source>
        <dbReference type="ARBA" id="ARBA00080810"/>
    </source>
</evidence>
<dbReference type="Proteomes" id="UP000515156">
    <property type="component" value="Chromosome 5"/>
</dbReference>
<feature type="domain" description="S1 motif" evidence="15">
    <location>
        <begin position="546"/>
        <end position="615"/>
    </location>
</feature>
<evidence type="ECO:0000256" key="4">
    <source>
        <dbReference type="ARBA" id="ARBA00022553"/>
    </source>
</evidence>
<accession>A0A6P7Y0N0</accession>
<comment type="function">
    <text evidence="9">Essential for the generation of mature 18S rRNA, specifically necessary for cleavages at sites A0, 1 and 2 of the 47S precursor. Directly interacts with U3 snoRNA.</text>
</comment>
<dbReference type="InterPro" id="IPR048058">
    <property type="entry name" value="Rrp5_S1_rpt_hs11_sc8"/>
</dbReference>
<feature type="domain" description="S1 motif" evidence="15">
    <location>
        <begin position="285"/>
        <end position="350"/>
    </location>
</feature>
<dbReference type="Gene3D" id="1.25.40.10">
    <property type="entry name" value="Tetratricopeptide repeat domain"/>
    <property type="match status" value="1"/>
</dbReference>
<feature type="region of interest" description="Disordered" evidence="14">
    <location>
        <begin position="1519"/>
        <end position="1547"/>
    </location>
</feature>
<dbReference type="GO" id="GO:0032040">
    <property type="term" value="C:small-subunit processome"/>
    <property type="evidence" value="ECO:0007669"/>
    <property type="project" value="TreeGrafter"/>
</dbReference>
<dbReference type="CDD" id="cd05693">
    <property type="entry name" value="S1_Rrp5_repeat_hs1_sc1"/>
    <property type="match status" value="1"/>
</dbReference>
<dbReference type="Pfam" id="PF05843">
    <property type="entry name" value="Suf"/>
    <property type="match status" value="1"/>
</dbReference>
<feature type="region of interest" description="Disordered" evidence="14">
    <location>
        <begin position="1003"/>
        <end position="1025"/>
    </location>
</feature>
<feature type="compositionally biased region" description="Basic and acidic residues" evidence="14">
    <location>
        <begin position="51"/>
        <end position="68"/>
    </location>
</feature>
<dbReference type="FunFam" id="2.40.50.140:FF:000194">
    <property type="entry name" value="Programmed cell death 11"/>
    <property type="match status" value="1"/>
</dbReference>
<dbReference type="InterPro" id="IPR048059">
    <property type="entry name" value="Rrp5_S1_rpt_hs1_sc1"/>
</dbReference>
<dbReference type="CDD" id="cd05697">
    <property type="entry name" value="S1_Rrp5_repeat_hs5"/>
    <property type="match status" value="1"/>
</dbReference>
<gene>
    <name evidence="17 18" type="primary">PDCD11</name>
</gene>
<evidence type="ECO:0000256" key="13">
    <source>
        <dbReference type="PROSITE-ProRule" id="PRU00339"/>
    </source>
</evidence>
<dbReference type="Gene3D" id="2.40.50.140">
    <property type="entry name" value="Nucleic acid-binding proteins"/>
    <property type="match status" value="9"/>
</dbReference>
<evidence type="ECO:0000256" key="2">
    <source>
        <dbReference type="ARBA" id="ARBA00022499"/>
    </source>
</evidence>
<dbReference type="GO" id="GO:0003723">
    <property type="term" value="F:RNA binding"/>
    <property type="evidence" value="ECO:0007669"/>
    <property type="project" value="TreeGrafter"/>
</dbReference>
<dbReference type="InterPro" id="IPR045209">
    <property type="entry name" value="Rrp5"/>
</dbReference>
<evidence type="ECO:0000256" key="9">
    <source>
        <dbReference type="ARBA" id="ARBA00059726"/>
    </source>
</evidence>
<evidence type="ECO:0000256" key="7">
    <source>
        <dbReference type="ARBA" id="ARBA00022990"/>
    </source>
</evidence>
<comment type="subunit">
    <text evidence="10">Interacts with NF-kappa-B p50/NFKB1 and NF-kappa-B p65/RELA.</text>
</comment>
<reference evidence="17 18" key="1">
    <citation type="submission" date="2025-04" db="UniProtKB">
        <authorList>
            <consortium name="RefSeq"/>
        </authorList>
    </citation>
    <scope>IDENTIFICATION</scope>
</reference>
<feature type="domain" description="S1 motif" evidence="15">
    <location>
        <begin position="1230"/>
        <end position="1298"/>
    </location>
</feature>
<keyword evidence="7" id="KW-0007">Acetylation</keyword>
<feature type="domain" description="S1 motif" evidence="15">
    <location>
        <begin position="1149"/>
        <end position="1222"/>
    </location>
</feature>
<dbReference type="RefSeq" id="XP_030058667.1">
    <property type="nucleotide sequence ID" value="XM_030202807.1"/>
</dbReference>
<feature type="compositionally biased region" description="Basic and acidic residues" evidence="14">
    <location>
        <begin position="1010"/>
        <end position="1023"/>
    </location>
</feature>
<sequence>MASLEESFPRGGIQKKNKEIKVQKRSLEKDSLFDIYDDDDEEVKSKKKRKSKEDHEKPQKFKTEHKKSLSSDDTDLEILRFKDLSVGLLLLGCVKEVRDFEVLVSLPDGLTGFVQVTNISDAYTKLLNDQVDKEDALEGLTALPDLFPPGMLVRCAISALEKTVGGFNSVKLSVNPKDVNKALNSAALRAGMLLSGSVTSVEDHGYLIDIGVGGTKAFLPHKAAQNYVKMTSKGDDLKVGQYLNCLIEKVKDNGRIVQLSVNRADVATAIATEDQKWTLNNLLPGLVVKAKVQKVFLNGITVSFLSSFTGIVDFLHLDPNRSGGYQEEQMVKACIVCVHPSSKNIRLTLRQSLLQPGNLIRQLTSNQISRVVDQCTVKAYYKKMGAVFELDDESLAFAHISHLSDSKQSFKPEEFKKGCTRTGRVVDFSPMDEIALLSLRMHVIEAPFLRHQDILPGQLIEGKVTALKTFGMLVCVSDHLTGLVPSLHLADVLLKQPEKKYRIGNQIPCRVLTVFPEVKKLILTRKKTLIESKLPIIASYQDVKIGMTTHGFITSIKDFGCIVQFYNNVRGLVPKHELSTEPVPFPEKVFYEGQVMKVRVLNCDPGQERMLLSFKLKGDAEPGGGEGEQSPQGKKKISKYKTGMIADVKVLKKTEDGLTVSVLPDENQAFLPMMHLSDHITNCKLLWHWLQEGDVISRVMCLSDVKGLAIMCRKPSLISAVEEGLVVKNFSEVHLGMLLSGFVKNIMSYGVFVEFPYGLFGLAPKSAMSDKFVTDPGEHFVVGQSVVAKVTNIDEEKKRMLLSLKMSECASEDRCTESISLLDHYFQELQFLRSIMGSRDDSEVSLNLSRLLIGQKLKLTVQEVKDEGSVCFSGMQVTEGVSVTASQYHLAGKKVVPGQSVTAVVLHIDALKAEVHVSMRDEILKRKNATLDLNSTYQAVVQHVAEEVAVVSLVGTGQLTAIPVASHLNDTFRFASEKLRVRQMLSVTLKTSNVDQYGLLLGVQGPGKPRNNERERKKSESGERTFPTVKHSLCIGDIVTGTIKSVKPTTVIVSIKDKIIAFIHASEILEDVPIGSFPTSKLRVKQEVTARVIGGRDVKTHRFLPITHPGFIQTVPELSIRSSELEGDGSTTLTQGTQLAERLKSYKAGQKVTCFVFKYNRIKKCLEVEVSPDVRGRIEYLLLSLNPKVLKHPEKHFKLGQALSATVIGLDASETLLCLSLTGINSLVEGMITLGSVKKVNLGFGLTVALPFGRTGKAGLFDLSDSYSETPLENFNIGKIVRCFILSTGDDKIHVSLRQSRTIPASNPQVMDVEITSIEDIKKGQLLRGYVKTIKKEGMFFRLSSSIVGRIQYQYLSKFFVQDLSAYSKNIPEGKLLSAKVLSVQKKKHHVELSLLPEDTGKPDVLPKSLGFPLRKTEEQKEKEELYKKLKEKRKRRNSESEAEKKSITVKKKRKTLVSREEDDSGVEVFFREEEEEESEEDERKSKPKKRKQDAAPRLQMTAGFTWDVNLNTLKVAQMEKGGEESSDSDEEPQCKLKKKTKKEKEAEKQQAEKELCKVEATLMDSTCQPQTADDFDRLVLSSPNSSILWLQYMAFHLHATEIEKARAVAERALKTISFREEQEKLNVWVALLNLENMYGTEDTLMKVFERAVQYSEPLKVFQQLTDIYTQSEKYKEADGLYNTMLKRFRQEKSVWLKYATFLFKQGQTEAAHRLLQRALKCLPDKEHVDIISKFAQLEFHLGDVERAKAIFESTLSSYPKRTDLWSIYIDMMIKHGSQKEVRDIFERVIHLNLAAKRMKFFFKRYLEYEKKYGSPETAQAVKEKAIEYVESKSSLTES</sequence>
<feature type="domain" description="S1 motif" evidence="15">
    <location>
        <begin position="1324"/>
        <end position="1396"/>
    </location>
</feature>
<dbReference type="InterPro" id="IPR019734">
    <property type="entry name" value="TPR_rpt"/>
</dbReference>
<proteinExistence type="predicted"/>
<protein>
    <recommendedName>
        <fullName evidence="11">Protein RRP5 homolog</fullName>
    </recommendedName>
    <alternativeName>
        <fullName evidence="12">Programmed cell death protein 11</fullName>
    </alternativeName>
</protein>